<feature type="transmembrane region" description="Helical" evidence="1">
    <location>
        <begin position="297"/>
        <end position="314"/>
    </location>
</feature>
<name>A0A158JPR6_9BURK</name>
<proteinExistence type="predicted"/>
<accession>A0A158JPR6</accession>
<feature type="transmembrane region" description="Helical" evidence="1">
    <location>
        <begin position="216"/>
        <end position="236"/>
    </location>
</feature>
<sequence>MRDICQLRGDEPDVNMRPAEKDSLSKLLGDLRMIQNNNVDLGHVRSQPSMRRRYILGWIIVTFISLIDAFWLGLSGHSVNWASILVTCRGAAMLICLAAILRALNGVSRYRLVTAKLHYGRVSDTAAWCALLVCFVSATCVLSYLCVSINAPLIETRLIAFDRAFGFDWVAFYKWVQAHPYVKKAFQFSYASGQWQLVALPLILSLFGRREAVSEFFFLLLIGSIYLLLISTPFPATSAFIHFNVDDPSATATVSDFALLRNGSLQMIDIATAQGLVSIPSFHTALAVLFTYSLRRLRLLFCIAIPLNVVMILSTPTQGGHYLADVIAGLVLSVLTVQTLNRITHRATVGSTAAATFSARTIAQAASESPL</sequence>
<dbReference type="Proteomes" id="UP000054683">
    <property type="component" value="Unassembled WGS sequence"/>
</dbReference>
<evidence type="ECO:0000313" key="3">
    <source>
        <dbReference type="EMBL" id="SAL70836.1"/>
    </source>
</evidence>
<protein>
    <submittedName>
        <fullName evidence="3">PAP2 family protein</fullName>
    </submittedName>
</protein>
<dbReference type="EMBL" id="FCOK02000106">
    <property type="protein sequence ID" value="SAL70836.1"/>
    <property type="molecule type" value="Genomic_DNA"/>
</dbReference>
<dbReference type="Pfam" id="PF14378">
    <property type="entry name" value="PAP2_3"/>
    <property type="match status" value="1"/>
</dbReference>
<gene>
    <name evidence="3" type="ORF">AWB69_08459</name>
</gene>
<dbReference type="GO" id="GO:0016020">
    <property type="term" value="C:membrane"/>
    <property type="evidence" value="ECO:0007669"/>
    <property type="project" value="UniProtKB-SubCell"/>
</dbReference>
<organism evidence="3 4">
    <name type="scientific">Caballeronia udeis</name>
    <dbReference type="NCBI Taxonomy" id="1232866"/>
    <lineage>
        <taxon>Bacteria</taxon>
        <taxon>Pseudomonadati</taxon>
        <taxon>Pseudomonadota</taxon>
        <taxon>Betaproteobacteria</taxon>
        <taxon>Burkholderiales</taxon>
        <taxon>Burkholderiaceae</taxon>
        <taxon>Caballeronia</taxon>
    </lineage>
</organism>
<keyword evidence="1" id="KW-0472">Membrane</keyword>
<dbReference type="InterPro" id="IPR026841">
    <property type="entry name" value="Aur1/Ipt1"/>
</dbReference>
<feature type="transmembrane region" description="Helical" evidence="1">
    <location>
        <begin position="320"/>
        <end position="337"/>
    </location>
</feature>
<keyword evidence="1" id="KW-0812">Transmembrane</keyword>
<feature type="transmembrane region" description="Helical" evidence="1">
    <location>
        <begin position="125"/>
        <end position="145"/>
    </location>
</feature>
<evidence type="ECO:0000313" key="4">
    <source>
        <dbReference type="Proteomes" id="UP000054683"/>
    </source>
</evidence>
<feature type="transmembrane region" description="Helical" evidence="1">
    <location>
        <begin position="55"/>
        <end position="74"/>
    </location>
</feature>
<feature type="transmembrane region" description="Helical" evidence="1">
    <location>
        <begin position="80"/>
        <end position="104"/>
    </location>
</feature>
<dbReference type="AlphaFoldDB" id="A0A158JPR6"/>
<reference evidence="3 4" key="1">
    <citation type="submission" date="2016-01" db="EMBL/GenBank/DDBJ databases">
        <authorList>
            <person name="Oliw E.H."/>
        </authorList>
    </citation>
    <scope>NUCLEOTIDE SEQUENCE [LARGE SCALE GENOMIC DNA]</scope>
    <source>
        <strain evidence="3">LMG 27134</strain>
    </source>
</reference>
<feature type="transmembrane region" description="Helical" evidence="1">
    <location>
        <begin position="185"/>
        <end position="204"/>
    </location>
</feature>
<feature type="domain" description="Inositolphosphotransferase Aur1/Ipt1" evidence="2">
    <location>
        <begin position="157"/>
        <end position="336"/>
    </location>
</feature>
<keyword evidence="1" id="KW-1133">Transmembrane helix</keyword>
<evidence type="ECO:0000256" key="1">
    <source>
        <dbReference type="SAM" id="Phobius"/>
    </source>
</evidence>
<feature type="transmembrane region" description="Helical" evidence="1">
    <location>
        <begin position="270"/>
        <end position="290"/>
    </location>
</feature>
<evidence type="ECO:0000259" key="2">
    <source>
        <dbReference type="Pfam" id="PF14378"/>
    </source>
</evidence>